<keyword evidence="3" id="KW-1185">Reference proteome</keyword>
<organism evidence="2 3">
    <name type="scientific">Alectoria fallacina</name>
    <dbReference type="NCBI Taxonomy" id="1903189"/>
    <lineage>
        <taxon>Eukaryota</taxon>
        <taxon>Fungi</taxon>
        <taxon>Dikarya</taxon>
        <taxon>Ascomycota</taxon>
        <taxon>Pezizomycotina</taxon>
        <taxon>Lecanoromycetes</taxon>
        <taxon>OSLEUM clade</taxon>
        <taxon>Lecanoromycetidae</taxon>
        <taxon>Lecanorales</taxon>
        <taxon>Lecanorineae</taxon>
        <taxon>Parmeliaceae</taxon>
        <taxon>Alectoria</taxon>
    </lineage>
</organism>
<gene>
    <name evidence="2" type="ORF">ALECFALPRED_004250</name>
</gene>
<sequence length="446" mass="47856">MFLPPIQSSSTLFLFLSLFIAFPFIDSSPLPRPGLDLRQVVDCNDLEASFDSSCWNTLNLGRYLDDPETGWSRTAAICIGDEDDAACCLPTEPWTTCYLRLAHGFPGTDCSEINAQDCSYDPALAVDPRIAPYVAYTMKTIYAINDLFTTWYNALQYAASQALSIVQDVINQVDPPQQTNFILRDLLFALTVGLAYVVAPEAGSLTGLLVATATAGRALLKGANQAPTVARGIWPAGTESSQSIQIGDLEIELNNATGITAIMLNSGLELLMNDMPSFVEFASTGMFSGSDSFSLSKEVDGLDVALKTFIVSNAMTSNGWHYTVNLGATRDDIASCVPGSGGSCCTWWALNSPSSNPSMCGDFIWYSDTTMRAFTLTNPNVMNGTVEMLNAIVENEWTTLPLLFDGAYNCSAAGNFGGAPIQIEADGTIDLSCMSQLAEGPSLSKK</sequence>
<feature type="signal peptide" evidence="1">
    <location>
        <begin position="1"/>
        <end position="27"/>
    </location>
</feature>
<proteinExistence type="predicted"/>
<evidence type="ECO:0000313" key="3">
    <source>
        <dbReference type="Proteomes" id="UP000664203"/>
    </source>
</evidence>
<accession>A0A8H3IIC6</accession>
<comment type="caution">
    <text evidence="2">The sequence shown here is derived from an EMBL/GenBank/DDBJ whole genome shotgun (WGS) entry which is preliminary data.</text>
</comment>
<dbReference type="AlphaFoldDB" id="A0A8H3IIC6"/>
<dbReference type="EMBL" id="CAJPDR010000262">
    <property type="protein sequence ID" value="CAF9929107.1"/>
    <property type="molecule type" value="Genomic_DNA"/>
</dbReference>
<evidence type="ECO:0000256" key="1">
    <source>
        <dbReference type="SAM" id="SignalP"/>
    </source>
</evidence>
<dbReference type="OrthoDB" id="5345753at2759"/>
<dbReference type="Proteomes" id="UP000664203">
    <property type="component" value="Unassembled WGS sequence"/>
</dbReference>
<name>A0A8H3IIC6_9LECA</name>
<evidence type="ECO:0000313" key="2">
    <source>
        <dbReference type="EMBL" id="CAF9929107.1"/>
    </source>
</evidence>
<feature type="chain" id="PRO_5034024493" evidence="1">
    <location>
        <begin position="28"/>
        <end position="446"/>
    </location>
</feature>
<reference evidence="2" key="1">
    <citation type="submission" date="2021-03" db="EMBL/GenBank/DDBJ databases">
        <authorList>
            <person name="Tagirdzhanova G."/>
        </authorList>
    </citation>
    <scope>NUCLEOTIDE SEQUENCE</scope>
</reference>
<keyword evidence="1" id="KW-0732">Signal</keyword>
<protein>
    <submittedName>
        <fullName evidence="2">Uncharacterized protein</fullName>
    </submittedName>
</protein>